<dbReference type="Pfam" id="PF01026">
    <property type="entry name" value="TatD_DNase"/>
    <property type="match status" value="1"/>
</dbReference>
<reference evidence="4 5" key="1">
    <citation type="submission" date="2015-04" db="EMBL/GenBank/DDBJ databases">
        <title>Draft genome sequence of bacteremic isolate Catabacter hongkongensis type strain HKU16T.</title>
        <authorList>
            <person name="Lau S.K."/>
            <person name="Teng J.L."/>
            <person name="Huang Y."/>
            <person name="Curreem S.O."/>
            <person name="Tsui S.K."/>
            <person name="Woo P.C."/>
        </authorList>
    </citation>
    <scope>NUCLEOTIDE SEQUENCE [LARGE SCALE GENOMIC DNA]</scope>
    <source>
        <strain evidence="4 5">HKU16</strain>
    </source>
</reference>
<dbReference type="STRING" id="270498.CHK_0337"/>
<feature type="binding site" evidence="3">
    <location>
        <position position="7"/>
    </location>
    <ligand>
        <name>a divalent metal cation</name>
        <dbReference type="ChEBI" id="CHEBI:60240"/>
        <label>1</label>
    </ligand>
</feature>
<evidence type="ECO:0000313" key="5">
    <source>
        <dbReference type="Proteomes" id="UP000034076"/>
    </source>
</evidence>
<dbReference type="InterPro" id="IPR032466">
    <property type="entry name" value="Metal_Hydrolase"/>
</dbReference>
<dbReference type="RefSeq" id="WP_330379168.1">
    <property type="nucleotide sequence ID" value="NZ_LAYJ01000033.1"/>
</dbReference>
<keyword evidence="2" id="KW-0378">Hydrolase</keyword>
<dbReference type="PANTHER" id="PTHR46124">
    <property type="entry name" value="D-AMINOACYL-TRNA DEACYLASE"/>
    <property type="match status" value="1"/>
</dbReference>
<protein>
    <submittedName>
        <fullName evidence="4">Putative deoxyribonuclease YcfH</fullName>
    </submittedName>
</protein>
<evidence type="ECO:0000313" key="4">
    <source>
        <dbReference type="EMBL" id="KKI52229.1"/>
    </source>
</evidence>
<feature type="binding site" evidence="3">
    <location>
        <position position="129"/>
    </location>
    <ligand>
        <name>a divalent metal cation</name>
        <dbReference type="ChEBI" id="CHEBI:60240"/>
        <label>2</label>
    </ligand>
</feature>
<gene>
    <name evidence="4" type="ORF">CHK_0337</name>
</gene>
<accession>A0A0M2NI72</accession>
<keyword evidence="1 3" id="KW-0479">Metal-binding</keyword>
<dbReference type="PATRIC" id="fig|270498.16.peg.2946"/>
<dbReference type="InterPro" id="IPR001130">
    <property type="entry name" value="TatD-like"/>
</dbReference>
<feature type="binding site" evidence="3">
    <location>
        <position position="152"/>
    </location>
    <ligand>
        <name>a divalent metal cation</name>
        <dbReference type="ChEBI" id="CHEBI:60240"/>
        <label>2</label>
    </ligand>
</feature>
<feature type="binding site" evidence="3">
    <location>
        <position position="93"/>
    </location>
    <ligand>
        <name>a divalent metal cation</name>
        <dbReference type="ChEBI" id="CHEBI:60240"/>
        <label>1</label>
    </ligand>
</feature>
<dbReference type="AlphaFoldDB" id="A0A0M2NI72"/>
<dbReference type="InterPro" id="IPR018228">
    <property type="entry name" value="DNase_TatD-rel_CS"/>
</dbReference>
<dbReference type="PIRSF" id="PIRSF005902">
    <property type="entry name" value="DNase_TatD"/>
    <property type="match status" value="1"/>
</dbReference>
<organism evidence="4 5">
    <name type="scientific">Christensenella hongkongensis</name>
    <dbReference type="NCBI Taxonomy" id="270498"/>
    <lineage>
        <taxon>Bacteria</taxon>
        <taxon>Bacillati</taxon>
        <taxon>Bacillota</taxon>
        <taxon>Clostridia</taxon>
        <taxon>Christensenellales</taxon>
        <taxon>Christensenellaceae</taxon>
        <taxon>Christensenella</taxon>
    </lineage>
</organism>
<dbReference type="CDD" id="cd01310">
    <property type="entry name" value="TatD_DNAse"/>
    <property type="match status" value="1"/>
</dbReference>
<feature type="binding site" evidence="3">
    <location>
        <position position="202"/>
    </location>
    <ligand>
        <name>a divalent metal cation</name>
        <dbReference type="ChEBI" id="CHEBI:60240"/>
        <label>1</label>
    </ligand>
</feature>
<dbReference type="Gene3D" id="3.20.20.140">
    <property type="entry name" value="Metal-dependent hydrolases"/>
    <property type="match status" value="1"/>
</dbReference>
<dbReference type="PANTHER" id="PTHR46124:SF2">
    <property type="entry name" value="D-AMINOACYL-TRNA DEACYLASE"/>
    <property type="match status" value="1"/>
</dbReference>
<dbReference type="GO" id="GO:0005829">
    <property type="term" value="C:cytosol"/>
    <property type="evidence" value="ECO:0007669"/>
    <property type="project" value="TreeGrafter"/>
</dbReference>
<dbReference type="GO" id="GO:0016788">
    <property type="term" value="F:hydrolase activity, acting on ester bonds"/>
    <property type="evidence" value="ECO:0007669"/>
    <property type="project" value="InterPro"/>
</dbReference>
<proteinExistence type="predicted"/>
<dbReference type="PROSITE" id="PS01091">
    <property type="entry name" value="TATD_3"/>
    <property type="match status" value="1"/>
</dbReference>
<evidence type="ECO:0000256" key="1">
    <source>
        <dbReference type="ARBA" id="ARBA00022723"/>
    </source>
</evidence>
<name>A0A0M2NI72_9FIRM</name>
<dbReference type="InterPro" id="IPR015991">
    <property type="entry name" value="TatD/YcfH-like"/>
</dbReference>
<keyword evidence="5" id="KW-1185">Reference proteome</keyword>
<comment type="caution">
    <text evidence="4">The sequence shown here is derived from an EMBL/GenBank/DDBJ whole genome shotgun (WGS) entry which is preliminary data.</text>
</comment>
<dbReference type="EMBL" id="LAYJ01000033">
    <property type="protein sequence ID" value="KKI52229.1"/>
    <property type="molecule type" value="Genomic_DNA"/>
</dbReference>
<dbReference type="GO" id="GO:0046872">
    <property type="term" value="F:metal ion binding"/>
    <property type="evidence" value="ECO:0007669"/>
    <property type="project" value="UniProtKB-KW"/>
</dbReference>
<dbReference type="SUPFAM" id="SSF51556">
    <property type="entry name" value="Metallo-dependent hydrolases"/>
    <property type="match status" value="1"/>
</dbReference>
<sequence>MMLFDTHAHLLDERFDEDREELIGRLPLEGVEYVVEASSDLADSIRAAALAKEHRMIYSAVGVHPHSAGEWDQKTAVALRSLAKEEKVVAIGEIGLDYHYDFSPRETQKKAFEQQVELALEVNLPIVVHSREATADTLEILRKFPQVRGELHCFSGSAETARELVKMGFYIAFGGALTFKNARKTLEAAQAVPMERLLIETDCPYMTPVPFRGKRNEPAYVRYVAQRLAEVKNVDEAEIARVTMKNAKRFFDIESGLE</sequence>
<dbReference type="GO" id="GO:0004536">
    <property type="term" value="F:DNA nuclease activity"/>
    <property type="evidence" value="ECO:0007669"/>
    <property type="project" value="InterPro"/>
</dbReference>
<dbReference type="FunFam" id="3.20.20.140:FF:000005">
    <property type="entry name" value="TatD family hydrolase"/>
    <property type="match status" value="1"/>
</dbReference>
<feature type="binding site" evidence="3">
    <location>
        <position position="9"/>
    </location>
    <ligand>
        <name>a divalent metal cation</name>
        <dbReference type="ChEBI" id="CHEBI:60240"/>
        <label>1</label>
    </ligand>
</feature>
<evidence type="ECO:0000256" key="3">
    <source>
        <dbReference type="PIRSR" id="PIRSR005902-1"/>
    </source>
</evidence>
<dbReference type="NCBIfam" id="TIGR00010">
    <property type="entry name" value="YchF/TatD family DNA exonuclease"/>
    <property type="match status" value="1"/>
</dbReference>
<dbReference type="Proteomes" id="UP000034076">
    <property type="component" value="Unassembled WGS sequence"/>
</dbReference>
<evidence type="ECO:0000256" key="2">
    <source>
        <dbReference type="ARBA" id="ARBA00022801"/>
    </source>
</evidence>